<dbReference type="EMBL" id="VJZN01000014">
    <property type="protein sequence ID" value="TRX05900.1"/>
    <property type="molecule type" value="Genomic_DNA"/>
</dbReference>
<name>A0ABY3CKL9_9FLAO</name>
<sequence>MTSIKFEDYKERISEKINQNVLFKNILVDPEGFLLLDGFFNIPFQPVLNGSINLGGPTIPAVAIIGKGTGLIHYFALKALLPDIEI</sequence>
<organism evidence="1 2">
    <name type="scientific">Flavobacterium gawalongense</name>
    <dbReference type="NCBI Taxonomy" id="2594432"/>
    <lineage>
        <taxon>Bacteria</taxon>
        <taxon>Pseudomonadati</taxon>
        <taxon>Bacteroidota</taxon>
        <taxon>Flavobacteriia</taxon>
        <taxon>Flavobacteriales</taxon>
        <taxon>Flavobacteriaceae</taxon>
        <taxon>Flavobacterium</taxon>
    </lineage>
</organism>
<comment type="caution">
    <text evidence="1">The sequence shown here is derived from an EMBL/GenBank/DDBJ whole genome shotgun (WGS) entry which is preliminary data.</text>
</comment>
<accession>A0ABY3CKL9</accession>
<dbReference type="Proteomes" id="UP000318528">
    <property type="component" value="Unassembled WGS sequence"/>
</dbReference>
<gene>
    <name evidence="1" type="ORF">FNW12_09785</name>
</gene>
<evidence type="ECO:0000313" key="2">
    <source>
        <dbReference type="Proteomes" id="UP000318528"/>
    </source>
</evidence>
<dbReference type="RefSeq" id="WP_143387497.1">
    <property type="nucleotide sequence ID" value="NZ_VJZM01000014.1"/>
</dbReference>
<keyword evidence="2" id="KW-1185">Reference proteome</keyword>
<proteinExistence type="predicted"/>
<protein>
    <submittedName>
        <fullName evidence="1">Uncharacterized protein</fullName>
    </submittedName>
</protein>
<reference evidence="1 2" key="1">
    <citation type="submission" date="2019-07" db="EMBL/GenBank/DDBJ databases">
        <title>Novel species of Flavobacterium.</title>
        <authorList>
            <person name="Liu Q."/>
            <person name="Xin Y.-H."/>
        </authorList>
    </citation>
    <scope>NUCLEOTIDE SEQUENCE [LARGE SCALE GENOMIC DNA]</scope>
    <source>
        <strain evidence="1 2">GSP39</strain>
    </source>
</reference>
<evidence type="ECO:0000313" key="1">
    <source>
        <dbReference type="EMBL" id="TRX05900.1"/>
    </source>
</evidence>